<proteinExistence type="predicted"/>
<organism evidence="1 2">
    <name type="scientific">Rhizobium phage AF3</name>
    <dbReference type="NCBI Taxonomy" id="2763529"/>
    <lineage>
        <taxon>Viruses</taxon>
        <taxon>Duplodnaviria</taxon>
        <taxon>Heunggongvirae</taxon>
        <taxon>Uroviricota</taxon>
        <taxon>Caudoviricetes</taxon>
        <taxon>Pootjesviridae</taxon>
        <taxon>Innesvirus</taxon>
        <taxon>Innesvirus AF3</taxon>
    </lineage>
</organism>
<name>A0A7G7WWH2_9CAUD</name>
<protein>
    <submittedName>
        <fullName evidence="1">Uncharacterized protein</fullName>
    </submittedName>
</protein>
<accession>A0A7G7WWH2</accession>
<gene>
    <name evidence="1" type="ORF">AF3_112</name>
</gene>
<evidence type="ECO:0000313" key="2">
    <source>
        <dbReference type="Proteomes" id="UP000515855"/>
    </source>
</evidence>
<sequence length="77" mass="8667">MSSNKMGISISYFLIMSADGKNFYDNSGRLVCKIKDAAWFISSDIEGIQNFLHFFDIEKDDVKIIDLQLSGSEVPVL</sequence>
<dbReference type="Proteomes" id="UP000515855">
    <property type="component" value="Segment"/>
</dbReference>
<dbReference type="EMBL" id="MT778837">
    <property type="protein sequence ID" value="QNH71566.1"/>
    <property type="molecule type" value="Genomic_DNA"/>
</dbReference>
<reference evidence="1 2" key="1">
    <citation type="submission" date="2020-07" db="EMBL/GenBank/DDBJ databases">
        <title>Complete genome sequence of Rhizobium leguminosarum bacteriophage vB_RlegM_AF3.</title>
        <authorList>
            <person name="Gunathilake D."/>
            <person name="Mackenzie K.D."/>
            <person name="Yost C.K."/>
            <person name="Hynes M.F."/>
        </authorList>
    </citation>
    <scope>NUCLEOTIDE SEQUENCE [LARGE SCALE GENOMIC DNA]</scope>
</reference>
<keyword evidence="2" id="KW-1185">Reference proteome</keyword>
<evidence type="ECO:0000313" key="1">
    <source>
        <dbReference type="EMBL" id="QNH71566.1"/>
    </source>
</evidence>